<accession>A0AAV5R0K0</accession>
<evidence type="ECO:0000313" key="6">
    <source>
        <dbReference type="EMBL" id="GMM45078.1"/>
    </source>
</evidence>
<dbReference type="PANTHER" id="PTHR19857">
    <property type="entry name" value="MITOCHONDRIAL DIVISION PROTEIN 1-RELATED"/>
    <property type="match status" value="1"/>
</dbReference>
<dbReference type="InterPro" id="IPR051179">
    <property type="entry name" value="WD_repeat_multifunction"/>
</dbReference>
<dbReference type="AlphaFoldDB" id="A0AAV5R0K0"/>
<dbReference type="EMBL" id="BTGB01000001">
    <property type="protein sequence ID" value="GMM45078.1"/>
    <property type="molecule type" value="Genomic_DNA"/>
</dbReference>
<dbReference type="PROSITE" id="PS50082">
    <property type="entry name" value="WD_REPEATS_2"/>
    <property type="match status" value="2"/>
</dbReference>
<protein>
    <submittedName>
        <fullName evidence="6">Rpn14 protein</fullName>
    </submittedName>
</protein>
<evidence type="ECO:0000256" key="1">
    <source>
        <dbReference type="ARBA" id="ARBA00022574"/>
    </source>
</evidence>
<comment type="similarity">
    <text evidence="4">Belongs to the WD repeat PAAF1/RPN14 family.</text>
</comment>
<feature type="repeat" description="WD" evidence="5">
    <location>
        <begin position="183"/>
        <end position="224"/>
    </location>
</feature>
<sequence>MNIPLIEIQPDALQVLHDYQHYNGDSPWTEKIWLRKNNHSYSLSVNNNSFYDNDNNIKITLRNGNIFQYDDGNDKLDIIFPKFYPVFNNLPSIESNLTSLTKIDDNLIIGNSNGSLIKFSYPIGKSLINYELRKFAHFNDILKIMTFPSNKVIVTLGLDMQIKIWSISDNKEIINEKPLRILNKIHQSRINDIIMIGKGRNLISCSNDGLINIWEIGSGESIWKGKRIKKLNDGCKCLAILEVENSNSNGNVSNNDNDKFFECYGKILFCGHSSGTITIWDLSNRLSYGEFITNNDNIGIEWIIVKDLNNIIIGLVNGKIISYKYDLKSKENIENWHIKININDNSIKTFKSKLINDNKLIILINQYFMELELINGKLNKLFVGIDEDINDFIHIKETNELLITGKHQSMALYQ</sequence>
<dbReference type="GO" id="GO:0000502">
    <property type="term" value="C:proteasome complex"/>
    <property type="evidence" value="ECO:0007669"/>
    <property type="project" value="UniProtKB-KW"/>
</dbReference>
<keyword evidence="3" id="KW-0647">Proteasome</keyword>
<dbReference type="SMART" id="SM00320">
    <property type="entry name" value="WD40"/>
    <property type="match status" value="3"/>
</dbReference>
<proteinExistence type="inferred from homology"/>
<name>A0AAV5R0K0_PICKL</name>
<dbReference type="Proteomes" id="UP001378960">
    <property type="component" value="Unassembled WGS sequence"/>
</dbReference>
<dbReference type="SUPFAM" id="SSF50978">
    <property type="entry name" value="WD40 repeat-like"/>
    <property type="match status" value="1"/>
</dbReference>
<keyword evidence="2" id="KW-0677">Repeat</keyword>
<evidence type="ECO:0000256" key="5">
    <source>
        <dbReference type="PROSITE-ProRule" id="PRU00221"/>
    </source>
</evidence>
<gene>
    <name evidence="6" type="ORF">DAPK24_016530</name>
</gene>
<dbReference type="PROSITE" id="PS00678">
    <property type="entry name" value="WD_REPEATS_1"/>
    <property type="match status" value="1"/>
</dbReference>
<evidence type="ECO:0000313" key="7">
    <source>
        <dbReference type="Proteomes" id="UP001378960"/>
    </source>
</evidence>
<dbReference type="InterPro" id="IPR036322">
    <property type="entry name" value="WD40_repeat_dom_sf"/>
</dbReference>
<evidence type="ECO:0000256" key="3">
    <source>
        <dbReference type="ARBA" id="ARBA00022942"/>
    </source>
</evidence>
<dbReference type="PANTHER" id="PTHR19857:SF19">
    <property type="entry name" value="26S PROTEASOME REGULATORY SUBUNIT RPN14"/>
    <property type="match status" value="1"/>
</dbReference>
<evidence type="ECO:0000256" key="4">
    <source>
        <dbReference type="ARBA" id="ARBA00038321"/>
    </source>
</evidence>
<reference evidence="6 7" key="1">
    <citation type="journal article" date="2023" name="Elife">
        <title>Identification of key yeast species and microbe-microbe interactions impacting larval growth of Drosophila in the wild.</title>
        <authorList>
            <person name="Mure A."/>
            <person name="Sugiura Y."/>
            <person name="Maeda R."/>
            <person name="Honda K."/>
            <person name="Sakurai N."/>
            <person name="Takahashi Y."/>
            <person name="Watada M."/>
            <person name="Katoh T."/>
            <person name="Gotoh A."/>
            <person name="Gotoh Y."/>
            <person name="Taniguchi I."/>
            <person name="Nakamura K."/>
            <person name="Hayashi T."/>
            <person name="Katayama T."/>
            <person name="Uemura T."/>
            <person name="Hattori Y."/>
        </authorList>
    </citation>
    <scope>NUCLEOTIDE SEQUENCE [LARGE SCALE GENOMIC DNA]</scope>
    <source>
        <strain evidence="6 7">PK-24</strain>
    </source>
</reference>
<dbReference type="InterPro" id="IPR015943">
    <property type="entry name" value="WD40/YVTN_repeat-like_dom_sf"/>
</dbReference>
<organism evidence="6 7">
    <name type="scientific">Pichia kluyveri</name>
    <name type="common">Yeast</name>
    <dbReference type="NCBI Taxonomy" id="36015"/>
    <lineage>
        <taxon>Eukaryota</taxon>
        <taxon>Fungi</taxon>
        <taxon>Dikarya</taxon>
        <taxon>Ascomycota</taxon>
        <taxon>Saccharomycotina</taxon>
        <taxon>Pichiomycetes</taxon>
        <taxon>Pichiales</taxon>
        <taxon>Pichiaceae</taxon>
        <taxon>Pichia</taxon>
    </lineage>
</organism>
<evidence type="ECO:0000256" key="2">
    <source>
        <dbReference type="ARBA" id="ARBA00022737"/>
    </source>
</evidence>
<dbReference type="InterPro" id="IPR019775">
    <property type="entry name" value="WD40_repeat_CS"/>
</dbReference>
<dbReference type="Gene3D" id="2.130.10.10">
    <property type="entry name" value="YVTN repeat-like/Quinoprotein amine dehydrogenase"/>
    <property type="match status" value="1"/>
</dbReference>
<keyword evidence="1 5" id="KW-0853">WD repeat</keyword>
<feature type="repeat" description="WD" evidence="5">
    <location>
        <begin position="134"/>
        <end position="175"/>
    </location>
</feature>
<dbReference type="Pfam" id="PF00400">
    <property type="entry name" value="WD40"/>
    <property type="match status" value="1"/>
</dbReference>
<keyword evidence="7" id="KW-1185">Reference proteome</keyword>
<comment type="caution">
    <text evidence="6">The sequence shown here is derived from an EMBL/GenBank/DDBJ whole genome shotgun (WGS) entry which is preliminary data.</text>
</comment>
<dbReference type="InterPro" id="IPR001680">
    <property type="entry name" value="WD40_rpt"/>
</dbReference>